<gene>
    <name evidence="2" type="ORF">THAOC_33291</name>
</gene>
<name>K0RG36_THAOC</name>
<evidence type="ECO:0000313" key="3">
    <source>
        <dbReference type="Proteomes" id="UP000266841"/>
    </source>
</evidence>
<organism evidence="2 3">
    <name type="scientific">Thalassiosira oceanica</name>
    <name type="common">Marine diatom</name>
    <dbReference type="NCBI Taxonomy" id="159749"/>
    <lineage>
        <taxon>Eukaryota</taxon>
        <taxon>Sar</taxon>
        <taxon>Stramenopiles</taxon>
        <taxon>Ochrophyta</taxon>
        <taxon>Bacillariophyta</taxon>
        <taxon>Coscinodiscophyceae</taxon>
        <taxon>Thalassiosirophycidae</taxon>
        <taxon>Thalassiosirales</taxon>
        <taxon>Thalassiosiraceae</taxon>
        <taxon>Thalassiosira</taxon>
    </lineage>
</organism>
<evidence type="ECO:0000313" key="2">
    <source>
        <dbReference type="EMBL" id="EJK47951.1"/>
    </source>
</evidence>
<dbReference type="EMBL" id="AGNL01046437">
    <property type="protein sequence ID" value="EJK47951.1"/>
    <property type="molecule type" value="Genomic_DNA"/>
</dbReference>
<comment type="caution">
    <text evidence="2">The sequence shown here is derived from an EMBL/GenBank/DDBJ whole genome shotgun (WGS) entry which is preliminary data.</text>
</comment>
<feature type="region of interest" description="Disordered" evidence="1">
    <location>
        <begin position="23"/>
        <end position="47"/>
    </location>
</feature>
<feature type="region of interest" description="Disordered" evidence="1">
    <location>
        <begin position="77"/>
        <end position="112"/>
    </location>
</feature>
<dbReference type="Proteomes" id="UP000266841">
    <property type="component" value="Unassembled WGS sequence"/>
</dbReference>
<dbReference type="AlphaFoldDB" id="K0RG36"/>
<sequence length="137" mass="15007">MIDHCTSDAAFEVRGRQRRRWERRLTPLQRTTDRGAGGELGHQEPRPEIFAEITNGLAAPWHSSITLKTAITIAGVDSQGSSPRYLNSGRSQGRASTSNEHETPPSTTGYARMSCTLHTPMISPTPASLGRAFVRGY</sequence>
<protein>
    <submittedName>
        <fullName evidence="2">Uncharacterized protein</fullName>
    </submittedName>
</protein>
<proteinExistence type="predicted"/>
<feature type="compositionally biased region" description="Polar residues" evidence="1">
    <location>
        <begin position="78"/>
        <end position="109"/>
    </location>
</feature>
<reference evidence="2 3" key="1">
    <citation type="journal article" date="2012" name="Genome Biol.">
        <title>Genome and low-iron response of an oceanic diatom adapted to chronic iron limitation.</title>
        <authorList>
            <person name="Lommer M."/>
            <person name="Specht M."/>
            <person name="Roy A.S."/>
            <person name="Kraemer L."/>
            <person name="Andreson R."/>
            <person name="Gutowska M.A."/>
            <person name="Wolf J."/>
            <person name="Bergner S.V."/>
            <person name="Schilhabel M.B."/>
            <person name="Klostermeier U.C."/>
            <person name="Beiko R.G."/>
            <person name="Rosenstiel P."/>
            <person name="Hippler M."/>
            <person name="Laroche J."/>
        </authorList>
    </citation>
    <scope>NUCLEOTIDE SEQUENCE [LARGE SCALE GENOMIC DNA]</scope>
    <source>
        <strain evidence="2 3">CCMP1005</strain>
    </source>
</reference>
<evidence type="ECO:0000256" key="1">
    <source>
        <dbReference type="SAM" id="MobiDB-lite"/>
    </source>
</evidence>
<accession>K0RG36</accession>
<keyword evidence="3" id="KW-1185">Reference proteome</keyword>